<dbReference type="EMBL" id="ML178833">
    <property type="protein sequence ID" value="TFK99559.1"/>
    <property type="molecule type" value="Genomic_DNA"/>
</dbReference>
<name>A0A5C3QEN2_9AGAR</name>
<dbReference type="InterPro" id="IPR014710">
    <property type="entry name" value="RmlC-like_jellyroll"/>
</dbReference>
<keyword evidence="3" id="KW-1185">Reference proteome</keyword>
<evidence type="ECO:0000313" key="2">
    <source>
        <dbReference type="EMBL" id="TFK99559.1"/>
    </source>
</evidence>
<dbReference type="SUPFAM" id="SSF51182">
    <property type="entry name" value="RmlC-like cupins"/>
    <property type="match status" value="1"/>
</dbReference>
<gene>
    <name evidence="2" type="ORF">BDV98DRAFT_551387</name>
</gene>
<protein>
    <recommendedName>
        <fullName evidence="1">Cupin type-2 domain-containing protein</fullName>
    </recommendedName>
</protein>
<dbReference type="Pfam" id="PF07883">
    <property type="entry name" value="Cupin_2"/>
    <property type="match status" value="1"/>
</dbReference>
<dbReference type="InterPro" id="IPR011051">
    <property type="entry name" value="RmlC_Cupin_sf"/>
</dbReference>
<sequence>MSVFAKHPLQRPQIDADGAWNFFGGDFKTYFIQSDEKSFTSRQIFKAGSPHTGVGRQSTATPPYHWHLYQTETFDVKSGSLCYFLDGKEGKLAAGQKVVIPPYVPHTFWNDPTAGTDLDVHITVAGGPNPGFDETFVHNFYGYLSSCTMQNLAPNVFQMLKFMDSADVVLMDFPFSSGRVANVLLGRWIGGYLGGYEAEYKEFRED</sequence>
<accession>A0A5C3QEN2</accession>
<dbReference type="Proteomes" id="UP000305067">
    <property type="component" value="Unassembled WGS sequence"/>
</dbReference>
<dbReference type="PANTHER" id="PTHR36440:SF1">
    <property type="entry name" value="PUTATIVE (AFU_ORTHOLOGUE AFUA_8G07350)-RELATED"/>
    <property type="match status" value="1"/>
</dbReference>
<dbReference type="AlphaFoldDB" id="A0A5C3QEN2"/>
<dbReference type="InterPro" id="IPR013096">
    <property type="entry name" value="Cupin_2"/>
</dbReference>
<organism evidence="2 3">
    <name type="scientific">Pterulicium gracile</name>
    <dbReference type="NCBI Taxonomy" id="1884261"/>
    <lineage>
        <taxon>Eukaryota</taxon>
        <taxon>Fungi</taxon>
        <taxon>Dikarya</taxon>
        <taxon>Basidiomycota</taxon>
        <taxon>Agaricomycotina</taxon>
        <taxon>Agaricomycetes</taxon>
        <taxon>Agaricomycetidae</taxon>
        <taxon>Agaricales</taxon>
        <taxon>Pleurotineae</taxon>
        <taxon>Pterulaceae</taxon>
        <taxon>Pterulicium</taxon>
    </lineage>
</organism>
<evidence type="ECO:0000259" key="1">
    <source>
        <dbReference type="Pfam" id="PF07883"/>
    </source>
</evidence>
<dbReference type="Gene3D" id="2.60.120.10">
    <property type="entry name" value="Jelly Rolls"/>
    <property type="match status" value="1"/>
</dbReference>
<dbReference type="InterPro" id="IPR053146">
    <property type="entry name" value="QDO-like"/>
</dbReference>
<dbReference type="PANTHER" id="PTHR36440">
    <property type="entry name" value="PUTATIVE (AFU_ORTHOLOGUE AFUA_8G07350)-RELATED"/>
    <property type="match status" value="1"/>
</dbReference>
<evidence type="ECO:0000313" key="3">
    <source>
        <dbReference type="Proteomes" id="UP000305067"/>
    </source>
</evidence>
<dbReference type="CDD" id="cd02208">
    <property type="entry name" value="cupin_RmlC-like"/>
    <property type="match status" value="1"/>
</dbReference>
<feature type="domain" description="Cupin type-2" evidence="1">
    <location>
        <begin position="61"/>
        <end position="111"/>
    </location>
</feature>
<dbReference type="STRING" id="1884261.A0A5C3QEN2"/>
<proteinExistence type="predicted"/>
<reference evidence="2 3" key="1">
    <citation type="journal article" date="2019" name="Nat. Ecol. Evol.">
        <title>Megaphylogeny resolves global patterns of mushroom evolution.</title>
        <authorList>
            <person name="Varga T."/>
            <person name="Krizsan K."/>
            <person name="Foldi C."/>
            <person name="Dima B."/>
            <person name="Sanchez-Garcia M."/>
            <person name="Sanchez-Ramirez S."/>
            <person name="Szollosi G.J."/>
            <person name="Szarkandi J.G."/>
            <person name="Papp V."/>
            <person name="Albert L."/>
            <person name="Andreopoulos W."/>
            <person name="Angelini C."/>
            <person name="Antonin V."/>
            <person name="Barry K.W."/>
            <person name="Bougher N.L."/>
            <person name="Buchanan P."/>
            <person name="Buyck B."/>
            <person name="Bense V."/>
            <person name="Catcheside P."/>
            <person name="Chovatia M."/>
            <person name="Cooper J."/>
            <person name="Damon W."/>
            <person name="Desjardin D."/>
            <person name="Finy P."/>
            <person name="Geml J."/>
            <person name="Haridas S."/>
            <person name="Hughes K."/>
            <person name="Justo A."/>
            <person name="Karasinski D."/>
            <person name="Kautmanova I."/>
            <person name="Kiss B."/>
            <person name="Kocsube S."/>
            <person name="Kotiranta H."/>
            <person name="LaButti K.M."/>
            <person name="Lechner B.E."/>
            <person name="Liimatainen K."/>
            <person name="Lipzen A."/>
            <person name="Lukacs Z."/>
            <person name="Mihaltcheva S."/>
            <person name="Morgado L.N."/>
            <person name="Niskanen T."/>
            <person name="Noordeloos M.E."/>
            <person name="Ohm R.A."/>
            <person name="Ortiz-Santana B."/>
            <person name="Ovrebo C."/>
            <person name="Racz N."/>
            <person name="Riley R."/>
            <person name="Savchenko A."/>
            <person name="Shiryaev A."/>
            <person name="Soop K."/>
            <person name="Spirin V."/>
            <person name="Szebenyi C."/>
            <person name="Tomsovsky M."/>
            <person name="Tulloss R.E."/>
            <person name="Uehling J."/>
            <person name="Grigoriev I.V."/>
            <person name="Vagvolgyi C."/>
            <person name="Papp T."/>
            <person name="Martin F.M."/>
            <person name="Miettinen O."/>
            <person name="Hibbett D.S."/>
            <person name="Nagy L.G."/>
        </authorList>
    </citation>
    <scope>NUCLEOTIDE SEQUENCE [LARGE SCALE GENOMIC DNA]</scope>
    <source>
        <strain evidence="2 3">CBS 309.79</strain>
    </source>
</reference>
<dbReference type="OrthoDB" id="9976870at2759"/>